<dbReference type="AlphaFoldDB" id="A1WFN5"/>
<comment type="pathway">
    <text evidence="2">Amine and polyamine biosynthesis; ectoine biosynthesis; L-ectoine from L-aspartate 4-semialdehyde: step 1/3.</text>
</comment>
<evidence type="ECO:0000256" key="7">
    <source>
        <dbReference type="ARBA" id="ARBA00049111"/>
    </source>
</evidence>
<name>A1WFN5_VEREI</name>
<proteinExistence type="inferred from homology"/>
<dbReference type="PROSITE" id="PS00600">
    <property type="entry name" value="AA_TRANSFER_CLASS_3"/>
    <property type="match status" value="1"/>
</dbReference>
<evidence type="ECO:0000256" key="2">
    <source>
        <dbReference type="ARBA" id="ARBA00004946"/>
    </source>
</evidence>
<organism evidence="9 10">
    <name type="scientific">Verminephrobacter eiseniae (strain EF01-2)</name>
    <dbReference type="NCBI Taxonomy" id="391735"/>
    <lineage>
        <taxon>Bacteria</taxon>
        <taxon>Pseudomonadati</taxon>
        <taxon>Pseudomonadota</taxon>
        <taxon>Betaproteobacteria</taxon>
        <taxon>Burkholderiales</taxon>
        <taxon>Comamonadaceae</taxon>
        <taxon>Verminephrobacter</taxon>
    </lineage>
</organism>
<comment type="similarity">
    <text evidence="8">Belongs to the class-III pyridoxal-phosphate-dependent aminotransferase family.</text>
</comment>
<dbReference type="InterPro" id="IPR005814">
    <property type="entry name" value="Aminotrans_3"/>
</dbReference>
<dbReference type="InterPro" id="IPR015422">
    <property type="entry name" value="PyrdxlP-dep_Trfase_small"/>
</dbReference>
<sequence>MFDYGFFRFESKEDLYAKAAAFWNPGKVKLWRDAGTDLVIDRREGYFLYDMSGKRLIDLHLNGGTYNFGHRNPELVATLKSALDYFDMGNHWFPSVARAAFAEKLVGTAPGMDYALLGAGGAEAVEIAIKSARFATQRRKIVSIVKGYHGHSGLSVATGDERFSKIFLSDRPDEFSQVPFNDLDALEAVLRKRDVAAFIIETIPATYGFPMPKDGYLQACQNLCRKYGAMYIADEVQTGLMRTGIMWGWQSYGLQPDMFVTAKGLGGGVYPISACVATEQCAAWQKQDGAAHISTAGGSELGCVVAYQVLNMLERPALVSNVHYVAEFFAQAFAQSMAVHSDIFVGVRQRGVILGLEFDHPEGAVAVSRALYEHGIWAIFSSLDKRVLQFKPGVLLTAPLCQEIVDRFDAAMPRARELLRNARREAQA</sequence>
<dbReference type="Pfam" id="PF00202">
    <property type="entry name" value="Aminotran_3"/>
    <property type="match status" value="1"/>
</dbReference>
<dbReference type="Gene3D" id="3.40.640.10">
    <property type="entry name" value="Type I PLP-dependent aspartate aminotransferase-like (Major domain)"/>
    <property type="match status" value="1"/>
</dbReference>
<dbReference type="EC" id="2.6.1.76" evidence="3"/>
<dbReference type="EMBL" id="CP000542">
    <property type="protein sequence ID" value="ABM56442.1"/>
    <property type="molecule type" value="Genomic_DNA"/>
</dbReference>
<dbReference type="InterPro" id="IPR015424">
    <property type="entry name" value="PyrdxlP-dep_Trfase"/>
</dbReference>
<dbReference type="InterPro" id="IPR015421">
    <property type="entry name" value="PyrdxlP-dep_Trfase_major"/>
</dbReference>
<keyword evidence="9" id="KW-0808">Transferase</keyword>
<dbReference type="GO" id="GO:0042802">
    <property type="term" value="F:identical protein binding"/>
    <property type="evidence" value="ECO:0007669"/>
    <property type="project" value="TreeGrafter"/>
</dbReference>
<comment type="catalytic activity">
    <reaction evidence="7">
        <text>L-2,4-diaminobutanoate + 2-oxoglutarate = L-aspartate 4-semialdehyde + L-glutamate</text>
        <dbReference type="Rhea" id="RHEA:11160"/>
        <dbReference type="ChEBI" id="CHEBI:16810"/>
        <dbReference type="ChEBI" id="CHEBI:29985"/>
        <dbReference type="ChEBI" id="CHEBI:58761"/>
        <dbReference type="ChEBI" id="CHEBI:537519"/>
        <dbReference type="EC" id="2.6.1.76"/>
    </reaction>
</comment>
<keyword evidence="10" id="KW-1185">Reference proteome</keyword>
<dbReference type="PANTHER" id="PTHR11986">
    <property type="entry name" value="AMINOTRANSFERASE CLASS III"/>
    <property type="match status" value="1"/>
</dbReference>
<dbReference type="KEGG" id="vei:Veis_0659"/>
<protein>
    <recommendedName>
        <fullName evidence="4">Diaminobutyrate--2-oxoglutarate transaminase</fullName>
        <ecNumber evidence="3">2.6.1.76</ecNumber>
    </recommendedName>
</protein>
<dbReference type="InterPro" id="IPR050103">
    <property type="entry name" value="Class-III_PLP-dep_AT"/>
</dbReference>
<evidence type="ECO:0000256" key="3">
    <source>
        <dbReference type="ARBA" id="ARBA00013155"/>
    </source>
</evidence>
<evidence type="ECO:0000313" key="9">
    <source>
        <dbReference type="EMBL" id="ABM56442.1"/>
    </source>
</evidence>
<dbReference type="STRING" id="391735.Veis_0659"/>
<evidence type="ECO:0000256" key="5">
    <source>
        <dbReference type="ARBA" id="ARBA00022576"/>
    </source>
</evidence>
<dbReference type="FunFam" id="3.40.640.10:FF:000004">
    <property type="entry name" value="Acetylornithine aminotransferase"/>
    <property type="match status" value="1"/>
</dbReference>
<evidence type="ECO:0000256" key="6">
    <source>
        <dbReference type="ARBA" id="ARBA00022898"/>
    </source>
</evidence>
<comment type="cofactor">
    <cofactor evidence="1">
        <name>pyridoxal 5'-phosphate</name>
        <dbReference type="ChEBI" id="CHEBI:597326"/>
    </cofactor>
</comment>
<keyword evidence="5 9" id="KW-0032">Aminotransferase</keyword>
<dbReference type="OrthoDB" id="3398487at2"/>
<dbReference type="eggNOG" id="COG4992">
    <property type="taxonomic scope" value="Bacteria"/>
</dbReference>
<accession>A1WFN5</accession>
<evidence type="ECO:0000256" key="4">
    <source>
        <dbReference type="ARBA" id="ARBA00014798"/>
    </source>
</evidence>
<dbReference type="InterPro" id="IPR049704">
    <property type="entry name" value="Aminotrans_3_PPA_site"/>
</dbReference>
<dbReference type="CDD" id="cd00610">
    <property type="entry name" value="OAT_like"/>
    <property type="match status" value="1"/>
</dbReference>
<dbReference type="HOGENOM" id="CLU_016922_10_0_4"/>
<dbReference type="Gene3D" id="3.90.1150.10">
    <property type="entry name" value="Aspartate Aminotransferase, domain 1"/>
    <property type="match status" value="1"/>
</dbReference>
<evidence type="ECO:0000313" key="10">
    <source>
        <dbReference type="Proteomes" id="UP000000374"/>
    </source>
</evidence>
<dbReference type="SUPFAM" id="SSF53383">
    <property type="entry name" value="PLP-dependent transferases"/>
    <property type="match status" value="1"/>
</dbReference>
<dbReference type="Proteomes" id="UP000000374">
    <property type="component" value="Chromosome"/>
</dbReference>
<dbReference type="PIRSF" id="PIRSF000521">
    <property type="entry name" value="Transaminase_4ab_Lys_Orn"/>
    <property type="match status" value="1"/>
</dbReference>
<reference evidence="10" key="1">
    <citation type="submission" date="2006-12" db="EMBL/GenBank/DDBJ databases">
        <title>Complete sequence of chromosome 1 of Verminephrobacter eiseniae EF01-2.</title>
        <authorList>
            <person name="Copeland A."/>
            <person name="Lucas S."/>
            <person name="Lapidus A."/>
            <person name="Barry K."/>
            <person name="Detter J.C."/>
            <person name="Glavina del Rio T."/>
            <person name="Dalin E."/>
            <person name="Tice H."/>
            <person name="Pitluck S."/>
            <person name="Chertkov O."/>
            <person name="Brettin T."/>
            <person name="Bruce D."/>
            <person name="Han C."/>
            <person name="Tapia R."/>
            <person name="Gilna P."/>
            <person name="Schmutz J."/>
            <person name="Larimer F."/>
            <person name="Land M."/>
            <person name="Hauser L."/>
            <person name="Kyrpides N."/>
            <person name="Kim E."/>
            <person name="Stahl D."/>
            <person name="Richardson P."/>
        </authorList>
    </citation>
    <scope>NUCLEOTIDE SEQUENCE [LARGE SCALE GENOMIC DNA]</scope>
    <source>
        <strain evidence="10">EF01-2</strain>
    </source>
</reference>
<evidence type="ECO:0000256" key="8">
    <source>
        <dbReference type="RuleBase" id="RU003560"/>
    </source>
</evidence>
<dbReference type="PANTHER" id="PTHR11986:SF121">
    <property type="entry name" value="BLR3010 PROTEIN"/>
    <property type="match status" value="1"/>
</dbReference>
<dbReference type="GO" id="GO:0030170">
    <property type="term" value="F:pyridoxal phosphate binding"/>
    <property type="evidence" value="ECO:0007669"/>
    <property type="project" value="InterPro"/>
</dbReference>
<gene>
    <name evidence="9" type="ordered locus">Veis_0659</name>
</gene>
<dbReference type="GeneID" id="76459359"/>
<evidence type="ECO:0000256" key="1">
    <source>
        <dbReference type="ARBA" id="ARBA00001933"/>
    </source>
</evidence>
<dbReference type="GO" id="GO:0045303">
    <property type="term" value="F:diaminobutyrate-2-oxoglutarate transaminase activity"/>
    <property type="evidence" value="ECO:0007669"/>
    <property type="project" value="UniProtKB-EC"/>
</dbReference>
<keyword evidence="6 8" id="KW-0663">Pyridoxal phosphate</keyword>
<dbReference type="RefSeq" id="WP_011808456.1">
    <property type="nucleotide sequence ID" value="NC_008786.1"/>
</dbReference>